<keyword evidence="2" id="KW-1185">Reference proteome</keyword>
<evidence type="ECO:0000313" key="2">
    <source>
        <dbReference type="Proteomes" id="UP000054560"/>
    </source>
</evidence>
<feature type="non-terminal residue" evidence="1">
    <location>
        <position position="129"/>
    </location>
</feature>
<dbReference type="GO" id="GO:0005737">
    <property type="term" value="C:cytoplasm"/>
    <property type="evidence" value="ECO:0007669"/>
    <property type="project" value="TreeGrafter"/>
</dbReference>
<organism evidence="1 2">
    <name type="scientific">Sphaeroforma arctica JP610</name>
    <dbReference type="NCBI Taxonomy" id="667725"/>
    <lineage>
        <taxon>Eukaryota</taxon>
        <taxon>Ichthyosporea</taxon>
        <taxon>Ichthyophonida</taxon>
        <taxon>Sphaeroforma</taxon>
    </lineage>
</organism>
<dbReference type="STRING" id="667725.A0A0L0F706"/>
<dbReference type="OrthoDB" id="431378at2759"/>
<sequence>MCLRAYAVSYLTRTAGMNSVKRTLYRDIPFNYHVIPCRWKEALKDLEIFRLVQMCAPVTGGSSVRDFVQDRGLDIMYYMTARFQKFIDQEAVKDLNAKYNAFIQKYPDFDGEVSILAHSLGSVICLNTL</sequence>
<protein>
    <recommendedName>
        <fullName evidence="3">DDHD domain-containing protein</fullName>
    </recommendedName>
</protein>
<dbReference type="PANTHER" id="PTHR23509:SF10">
    <property type="entry name" value="LD21067P"/>
    <property type="match status" value="1"/>
</dbReference>
<accession>A0A0L0F706</accession>
<dbReference type="PANTHER" id="PTHR23509">
    <property type="entry name" value="PA-PL1 PHOSPHOLIPASE FAMILY"/>
    <property type="match status" value="1"/>
</dbReference>
<gene>
    <name evidence="1" type="ORF">SARC_15088</name>
</gene>
<dbReference type="RefSeq" id="XP_014146258.1">
    <property type="nucleotide sequence ID" value="XM_014290783.1"/>
</dbReference>
<dbReference type="GO" id="GO:0004620">
    <property type="term" value="F:phospholipase activity"/>
    <property type="evidence" value="ECO:0007669"/>
    <property type="project" value="TreeGrafter"/>
</dbReference>
<evidence type="ECO:0008006" key="3">
    <source>
        <dbReference type="Google" id="ProtNLM"/>
    </source>
</evidence>
<dbReference type="GeneID" id="25915592"/>
<proteinExistence type="predicted"/>
<reference evidence="1 2" key="1">
    <citation type="submission" date="2011-02" db="EMBL/GenBank/DDBJ databases">
        <title>The Genome Sequence of Sphaeroforma arctica JP610.</title>
        <authorList>
            <consortium name="The Broad Institute Genome Sequencing Platform"/>
            <person name="Russ C."/>
            <person name="Cuomo C."/>
            <person name="Young S.K."/>
            <person name="Zeng Q."/>
            <person name="Gargeya S."/>
            <person name="Alvarado L."/>
            <person name="Berlin A."/>
            <person name="Chapman S.B."/>
            <person name="Chen Z."/>
            <person name="Freedman E."/>
            <person name="Gellesch M."/>
            <person name="Goldberg J."/>
            <person name="Griggs A."/>
            <person name="Gujja S."/>
            <person name="Heilman E."/>
            <person name="Heiman D."/>
            <person name="Howarth C."/>
            <person name="Mehta T."/>
            <person name="Neiman D."/>
            <person name="Pearson M."/>
            <person name="Roberts A."/>
            <person name="Saif S."/>
            <person name="Shea T."/>
            <person name="Shenoy N."/>
            <person name="Sisk P."/>
            <person name="Stolte C."/>
            <person name="Sykes S."/>
            <person name="White J."/>
            <person name="Yandava C."/>
            <person name="Burger G."/>
            <person name="Gray M.W."/>
            <person name="Holland P.W.H."/>
            <person name="King N."/>
            <person name="Lang F.B.F."/>
            <person name="Roger A.J."/>
            <person name="Ruiz-Trillo I."/>
            <person name="Haas B."/>
            <person name="Nusbaum C."/>
            <person name="Birren B."/>
        </authorList>
    </citation>
    <scope>NUCLEOTIDE SEQUENCE [LARGE SCALE GENOMIC DNA]</scope>
    <source>
        <strain evidence="1 2">JP610</strain>
    </source>
</reference>
<dbReference type="InterPro" id="IPR058055">
    <property type="entry name" value="PA-PLA1"/>
</dbReference>
<dbReference type="Proteomes" id="UP000054560">
    <property type="component" value="Unassembled WGS sequence"/>
</dbReference>
<evidence type="ECO:0000313" key="1">
    <source>
        <dbReference type="EMBL" id="KNC72356.1"/>
    </source>
</evidence>
<name>A0A0L0F706_9EUKA</name>
<dbReference type="EMBL" id="KQ247187">
    <property type="protein sequence ID" value="KNC72356.1"/>
    <property type="molecule type" value="Genomic_DNA"/>
</dbReference>
<dbReference type="AlphaFoldDB" id="A0A0L0F706"/>